<dbReference type="Proteomes" id="UP000092445">
    <property type="component" value="Unassembled WGS sequence"/>
</dbReference>
<dbReference type="AlphaFoldDB" id="A0A1A9Z574"/>
<evidence type="ECO:0000313" key="2">
    <source>
        <dbReference type="Proteomes" id="UP000092445"/>
    </source>
</evidence>
<accession>A0A1A9Z574</accession>
<protein>
    <submittedName>
        <fullName evidence="1">Uncharacterized protein</fullName>
    </submittedName>
</protein>
<organism evidence="1 2">
    <name type="scientific">Glossina pallidipes</name>
    <name type="common">Tsetse fly</name>
    <dbReference type="NCBI Taxonomy" id="7398"/>
    <lineage>
        <taxon>Eukaryota</taxon>
        <taxon>Metazoa</taxon>
        <taxon>Ecdysozoa</taxon>
        <taxon>Arthropoda</taxon>
        <taxon>Hexapoda</taxon>
        <taxon>Insecta</taxon>
        <taxon>Pterygota</taxon>
        <taxon>Neoptera</taxon>
        <taxon>Endopterygota</taxon>
        <taxon>Diptera</taxon>
        <taxon>Brachycera</taxon>
        <taxon>Muscomorpha</taxon>
        <taxon>Hippoboscoidea</taxon>
        <taxon>Glossinidae</taxon>
        <taxon>Glossina</taxon>
    </lineage>
</organism>
<dbReference type="VEuPathDB" id="VectorBase:GPAI004265"/>
<proteinExistence type="predicted"/>
<reference evidence="1" key="2">
    <citation type="submission" date="2020-05" db="UniProtKB">
        <authorList>
            <consortium name="EnsemblMetazoa"/>
        </authorList>
    </citation>
    <scope>IDENTIFICATION</scope>
    <source>
        <strain evidence="1">IAEA</strain>
    </source>
</reference>
<dbReference type="EnsemblMetazoa" id="GPAI004265-RA">
    <property type="protein sequence ID" value="GPAI004265-PA"/>
    <property type="gene ID" value="GPAI004265"/>
</dbReference>
<reference evidence="2" key="1">
    <citation type="submission" date="2014-03" db="EMBL/GenBank/DDBJ databases">
        <authorList>
            <person name="Aksoy S."/>
            <person name="Warren W."/>
            <person name="Wilson R.K."/>
        </authorList>
    </citation>
    <scope>NUCLEOTIDE SEQUENCE [LARGE SCALE GENOMIC DNA]</scope>
    <source>
        <strain evidence="2">IAEA</strain>
    </source>
</reference>
<sequence length="173" mass="18952">MARKVALLTSSGRTAKLCTRSSTGLKVSAKEQKRLRQLSTIGTKGFSVHNTIKIAVEDVILCDKTLQESSVESSPIMFRNETERHRSPIMIIIIIGSDYEGASKGIAANFAALARRLSVCIPFRSLERRAAAKEPLKSLVCDRATDESAWLITCMSTLNISTASDNTQQCTKM</sequence>
<name>A0A1A9Z574_GLOPL</name>
<keyword evidence="2" id="KW-1185">Reference proteome</keyword>
<evidence type="ECO:0000313" key="1">
    <source>
        <dbReference type="EnsemblMetazoa" id="GPAI004265-PA"/>
    </source>
</evidence>